<accession>D7LAL1</accession>
<name>D7LAL1_ARALL</name>
<dbReference type="EMBL" id="GL348715">
    <property type="protein sequence ID" value="EFH58468.1"/>
    <property type="molecule type" value="Genomic_DNA"/>
</dbReference>
<reference evidence="2" key="1">
    <citation type="journal article" date="2011" name="Nat. Genet.">
        <title>The Arabidopsis lyrata genome sequence and the basis of rapid genome size change.</title>
        <authorList>
            <person name="Hu T.T."/>
            <person name="Pattyn P."/>
            <person name="Bakker E.G."/>
            <person name="Cao J."/>
            <person name="Cheng J.-F."/>
            <person name="Clark R.M."/>
            <person name="Fahlgren N."/>
            <person name="Fawcett J.A."/>
            <person name="Grimwood J."/>
            <person name="Gundlach H."/>
            <person name="Haberer G."/>
            <person name="Hollister J.D."/>
            <person name="Ossowski S."/>
            <person name="Ottilar R.P."/>
            <person name="Salamov A.A."/>
            <person name="Schneeberger K."/>
            <person name="Spannagl M."/>
            <person name="Wang X."/>
            <person name="Yang L."/>
            <person name="Nasrallah M.E."/>
            <person name="Bergelson J."/>
            <person name="Carrington J.C."/>
            <person name="Gaut B.S."/>
            <person name="Schmutz J."/>
            <person name="Mayer K.F.X."/>
            <person name="Van de Peer Y."/>
            <person name="Grigoriev I.V."/>
            <person name="Nordborg M."/>
            <person name="Weigel D."/>
            <person name="Guo Y.-L."/>
        </authorList>
    </citation>
    <scope>NUCLEOTIDE SEQUENCE [LARGE SCALE GENOMIC DNA]</scope>
    <source>
        <strain evidence="2">cv. MN47</strain>
    </source>
</reference>
<protein>
    <submittedName>
        <fullName evidence="1">Predicted protein</fullName>
    </submittedName>
</protein>
<sequence>MLAHLEDHPDIYLSACEQEQTLNRDHAESEFCRCTGKSLIVMNNQSSFGQASSSTHRLCRTVGLTA</sequence>
<dbReference type="AlphaFoldDB" id="D7LAL1"/>
<evidence type="ECO:0000313" key="1">
    <source>
        <dbReference type="EMBL" id="EFH58468.1"/>
    </source>
</evidence>
<dbReference type="Proteomes" id="UP000008694">
    <property type="component" value="Unassembled WGS sequence"/>
</dbReference>
<organism evidence="2">
    <name type="scientific">Arabidopsis lyrata subsp. lyrata</name>
    <name type="common">Lyre-leaved rock-cress</name>
    <dbReference type="NCBI Taxonomy" id="81972"/>
    <lineage>
        <taxon>Eukaryota</taxon>
        <taxon>Viridiplantae</taxon>
        <taxon>Streptophyta</taxon>
        <taxon>Embryophyta</taxon>
        <taxon>Tracheophyta</taxon>
        <taxon>Spermatophyta</taxon>
        <taxon>Magnoliopsida</taxon>
        <taxon>eudicotyledons</taxon>
        <taxon>Gunneridae</taxon>
        <taxon>Pentapetalae</taxon>
        <taxon>rosids</taxon>
        <taxon>malvids</taxon>
        <taxon>Brassicales</taxon>
        <taxon>Brassicaceae</taxon>
        <taxon>Camelineae</taxon>
        <taxon>Arabidopsis</taxon>
    </lineage>
</organism>
<dbReference type="HOGENOM" id="CLU_2834593_0_0_1"/>
<keyword evidence="2" id="KW-1185">Reference proteome</keyword>
<evidence type="ECO:0000313" key="2">
    <source>
        <dbReference type="Proteomes" id="UP000008694"/>
    </source>
</evidence>
<proteinExistence type="predicted"/>
<gene>
    <name evidence="1" type="ORF">ARALYDRAFT_896175</name>
</gene>
<dbReference type="Gramene" id="scaffold_300145.1">
    <property type="protein sequence ID" value="scaffold_300145.1"/>
    <property type="gene ID" value="scaffold_300145.1"/>
</dbReference>